<sequence>MGYNKIMMDNRAFYDDIVDHRTIADSMKLAESFMIRYRTAMDFVIDKLNFLSREFKLQNDYDLVDSMQHRIKTPDSILEKVDRKHLPKTRDTIFNQLHDIAGVRVITRFISDVYTLEDMLLEQPDIKVVTKKDYIKHPKENGYRSLHLIVTVPIYLTNGTENIAVEIQIRTIAMNFWASVEHELNYKKDIPNKQMIREDLSHTATYVAHLDQKMDHLRDDIWSEKEDQ</sequence>
<dbReference type="EMBL" id="AYYY01000070">
    <property type="protein sequence ID" value="KRM60311.1"/>
    <property type="molecule type" value="Genomic_DNA"/>
</dbReference>
<evidence type="ECO:0000259" key="2">
    <source>
        <dbReference type="SMART" id="SM00954"/>
    </source>
</evidence>
<keyword evidence="3" id="KW-0418">Kinase</keyword>
<comment type="caution">
    <text evidence="3">The sequence shown here is derived from an EMBL/GenBank/DDBJ whole genome shotgun (WGS) entry which is preliminary data.</text>
</comment>
<dbReference type="AlphaFoldDB" id="A0A0R2A035"/>
<dbReference type="InterPro" id="IPR007685">
    <property type="entry name" value="RelA_SpoT"/>
</dbReference>
<dbReference type="PATRIC" id="fig|1423813.3.peg.972"/>
<evidence type="ECO:0000313" key="3">
    <source>
        <dbReference type="EMBL" id="KRM60311.1"/>
    </source>
</evidence>
<dbReference type="InterPro" id="IPR052366">
    <property type="entry name" value="GTP_Pyrophosphokinase"/>
</dbReference>
<dbReference type="PANTHER" id="PTHR47837:SF2">
    <property type="entry name" value="GTP PYROPHOSPHOKINASE YWAC"/>
    <property type="match status" value="1"/>
</dbReference>
<dbReference type="CDD" id="cd05399">
    <property type="entry name" value="NT_Rel-Spo_like"/>
    <property type="match status" value="1"/>
</dbReference>
<comment type="pathway">
    <text evidence="1">Purine metabolism; ppGpp biosynthesis; ppGpp from GTP: step 1/2.</text>
</comment>
<dbReference type="SUPFAM" id="SSF81301">
    <property type="entry name" value="Nucleotidyltransferase"/>
    <property type="match status" value="1"/>
</dbReference>
<dbReference type="Gene3D" id="3.30.460.10">
    <property type="entry name" value="Beta Polymerase, domain 2"/>
    <property type="match status" value="1"/>
</dbReference>
<organism evidence="3 4">
    <name type="scientific">Paucilactobacillus vaccinostercus DSM 20634</name>
    <dbReference type="NCBI Taxonomy" id="1423813"/>
    <lineage>
        <taxon>Bacteria</taxon>
        <taxon>Bacillati</taxon>
        <taxon>Bacillota</taxon>
        <taxon>Bacilli</taxon>
        <taxon>Lactobacillales</taxon>
        <taxon>Lactobacillaceae</taxon>
        <taxon>Paucilactobacillus</taxon>
    </lineage>
</organism>
<dbReference type="Pfam" id="PF04607">
    <property type="entry name" value="RelA_SpoT"/>
    <property type="match status" value="1"/>
</dbReference>
<reference evidence="3 4" key="1">
    <citation type="journal article" date="2015" name="Genome Announc.">
        <title>Expanding the biotechnology potential of lactobacilli through comparative genomics of 213 strains and associated genera.</title>
        <authorList>
            <person name="Sun Z."/>
            <person name="Harris H.M."/>
            <person name="McCann A."/>
            <person name="Guo C."/>
            <person name="Argimon S."/>
            <person name="Zhang W."/>
            <person name="Yang X."/>
            <person name="Jeffery I.B."/>
            <person name="Cooney J.C."/>
            <person name="Kagawa T.F."/>
            <person name="Liu W."/>
            <person name="Song Y."/>
            <person name="Salvetti E."/>
            <person name="Wrobel A."/>
            <person name="Rasinkangas P."/>
            <person name="Parkhill J."/>
            <person name="Rea M.C."/>
            <person name="O'Sullivan O."/>
            <person name="Ritari J."/>
            <person name="Douillard F.P."/>
            <person name="Paul Ross R."/>
            <person name="Yang R."/>
            <person name="Briner A.E."/>
            <person name="Felis G.E."/>
            <person name="de Vos W.M."/>
            <person name="Barrangou R."/>
            <person name="Klaenhammer T.R."/>
            <person name="Caufield P.W."/>
            <person name="Cui Y."/>
            <person name="Zhang H."/>
            <person name="O'Toole P.W."/>
        </authorList>
    </citation>
    <scope>NUCLEOTIDE SEQUENCE [LARGE SCALE GENOMIC DNA]</scope>
    <source>
        <strain evidence="3 4">DSM 20634</strain>
    </source>
</reference>
<dbReference type="PANTHER" id="PTHR47837">
    <property type="entry name" value="GTP PYROPHOSPHOKINASE YJBM"/>
    <property type="match status" value="1"/>
</dbReference>
<dbReference type="GO" id="GO:0016301">
    <property type="term" value="F:kinase activity"/>
    <property type="evidence" value="ECO:0007669"/>
    <property type="project" value="UniProtKB-KW"/>
</dbReference>
<dbReference type="UniPathway" id="UPA00908">
    <property type="reaction ID" value="UER00884"/>
</dbReference>
<evidence type="ECO:0000256" key="1">
    <source>
        <dbReference type="ARBA" id="ARBA00004976"/>
    </source>
</evidence>
<accession>A0A0R2A035</accession>
<keyword evidence="3" id="KW-0808">Transferase</keyword>
<name>A0A0R2A035_9LACO</name>
<gene>
    <name evidence="3" type="ORF">FC26_GL000948</name>
</gene>
<proteinExistence type="predicted"/>
<keyword evidence="4" id="KW-1185">Reference proteome</keyword>
<dbReference type="STRING" id="1423813.FC26_GL000948"/>
<feature type="domain" description="RelA/SpoT" evidence="2">
    <location>
        <begin position="69"/>
        <end position="192"/>
    </location>
</feature>
<evidence type="ECO:0000313" key="4">
    <source>
        <dbReference type="Proteomes" id="UP000051733"/>
    </source>
</evidence>
<protein>
    <submittedName>
        <fullName evidence="3">GTP pyrophosphokinase</fullName>
    </submittedName>
</protein>
<dbReference type="Gene3D" id="1.10.287.860">
    <property type="entry name" value="Nucleotidyltransferase"/>
    <property type="match status" value="1"/>
</dbReference>
<dbReference type="InterPro" id="IPR043519">
    <property type="entry name" value="NT_sf"/>
</dbReference>
<dbReference type="SMART" id="SM00954">
    <property type="entry name" value="RelA_SpoT"/>
    <property type="match status" value="1"/>
</dbReference>
<dbReference type="GO" id="GO:0015970">
    <property type="term" value="P:guanosine tetraphosphate biosynthetic process"/>
    <property type="evidence" value="ECO:0007669"/>
    <property type="project" value="UniProtKB-UniPathway"/>
</dbReference>
<dbReference type="Proteomes" id="UP000051733">
    <property type="component" value="Unassembled WGS sequence"/>
</dbReference>